<dbReference type="GO" id="GO:0022857">
    <property type="term" value="F:transmembrane transporter activity"/>
    <property type="evidence" value="ECO:0007669"/>
    <property type="project" value="TreeGrafter"/>
</dbReference>
<keyword evidence="3" id="KW-1133">Transmembrane helix</keyword>
<proteinExistence type="predicted"/>
<dbReference type="Proteomes" id="UP001054945">
    <property type="component" value="Unassembled WGS sequence"/>
</dbReference>
<keyword evidence="4" id="KW-0472">Membrane</keyword>
<organism evidence="6 7">
    <name type="scientific">Caerostris extrusa</name>
    <name type="common">Bark spider</name>
    <name type="synonym">Caerostris bankana</name>
    <dbReference type="NCBI Taxonomy" id="172846"/>
    <lineage>
        <taxon>Eukaryota</taxon>
        <taxon>Metazoa</taxon>
        <taxon>Ecdysozoa</taxon>
        <taxon>Arthropoda</taxon>
        <taxon>Chelicerata</taxon>
        <taxon>Arachnida</taxon>
        <taxon>Araneae</taxon>
        <taxon>Araneomorphae</taxon>
        <taxon>Entelegynae</taxon>
        <taxon>Araneoidea</taxon>
        <taxon>Araneidae</taxon>
        <taxon>Caerostris</taxon>
    </lineage>
</organism>
<dbReference type="AlphaFoldDB" id="A0AAV4PTD9"/>
<dbReference type="EMBL" id="BPLR01005057">
    <property type="protein sequence ID" value="GIX99533.1"/>
    <property type="molecule type" value="Genomic_DNA"/>
</dbReference>
<evidence type="ECO:0000256" key="2">
    <source>
        <dbReference type="ARBA" id="ARBA00022692"/>
    </source>
</evidence>
<evidence type="ECO:0000256" key="3">
    <source>
        <dbReference type="ARBA" id="ARBA00022989"/>
    </source>
</evidence>
<keyword evidence="7" id="KW-1185">Reference proteome</keyword>
<dbReference type="GO" id="GO:0007224">
    <property type="term" value="P:smoothened signaling pathway"/>
    <property type="evidence" value="ECO:0007669"/>
    <property type="project" value="TreeGrafter"/>
</dbReference>
<dbReference type="InterPro" id="IPR052081">
    <property type="entry name" value="Dispatched_Hh_regulator"/>
</dbReference>
<dbReference type="PANTHER" id="PTHR45951">
    <property type="entry name" value="PROTEIN DISPATCHED-RELATED"/>
    <property type="match status" value="1"/>
</dbReference>
<gene>
    <name evidence="6" type="ORF">CEXT_729321</name>
</gene>
<reference evidence="6 7" key="1">
    <citation type="submission" date="2021-06" db="EMBL/GenBank/DDBJ databases">
        <title>Caerostris extrusa draft genome.</title>
        <authorList>
            <person name="Kono N."/>
            <person name="Arakawa K."/>
        </authorList>
    </citation>
    <scope>NUCLEOTIDE SEQUENCE [LARGE SCALE GENOMIC DNA]</scope>
</reference>
<accession>A0AAV4PTD9</accession>
<keyword evidence="2" id="KW-0812">Transmembrane</keyword>
<keyword evidence="5" id="KW-0325">Glycoprotein</keyword>
<dbReference type="PANTHER" id="PTHR45951:SF3">
    <property type="entry name" value="PROTEIN DISPATCHED"/>
    <property type="match status" value="1"/>
</dbReference>
<evidence type="ECO:0000313" key="7">
    <source>
        <dbReference type="Proteomes" id="UP001054945"/>
    </source>
</evidence>
<evidence type="ECO:0000256" key="5">
    <source>
        <dbReference type="ARBA" id="ARBA00023180"/>
    </source>
</evidence>
<name>A0AAV4PTD9_CAEEX</name>
<dbReference type="GO" id="GO:0016020">
    <property type="term" value="C:membrane"/>
    <property type="evidence" value="ECO:0007669"/>
    <property type="project" value="UniProtKB-SubCell"/>
</dbReference>
<evidence type="ECO:0000256" key="1">
    <source>
        <dbReference type="ARBA" id="ARBA00004141"/>
    </source>
</evidence>
<comment type="caution">
    <text evidence="6">The sequence shown here is derived from an EMBL/GenBank/DDBJ whole genome shotgun (WGS) entry which is preliminary data.</text>
</comment>
<comment type="subcellular location">
    <subcellularLocation>
        <location evidence="1">Membrane</location>
        <topology evidence="1">Multi-pass membrane protein</topology>
    </subcellularLocation>
</comment>
<evidence type="ECO:0000313" key="6">
    <source>
        <dbReference type="EMBL" id="GIX99533.1"/>
    </source>
</evidence>
<evidence type="ECO:0000256" key="4">
    <source>
        <dbReference type="ARBA" id="ARBA00023136"/>
    </source>
</evidence>
<protein>
    <submittedName>
        <fullName evidence="6">Uncharacterized protein</fullName>
    </submittedName>
</protein>
<sequence>MALSCSIVSSKRSKDWMERRCVDGISDMDRTPCCETSKFPYSEKVFNYCVKEAVAILHHTPGYFVMPSVEGIRFSKSTEKFRPLSFNTTALLHTRYLIPKCINSKIQLTLG</sequence>